<dbReference type="Proteomes" id="UP000199400">
    <property type="component" value="Unassembled WGS sequence"/>
</dbReference>
<evidence type="ECO:0000256" key="1">
    <source>
        <dbReference type="SAM" id="MobiDB-lite"/>
    </source>
</evidence>
<evidence type="ECO:0000313" key="2">
    <source>
        <dbReference type="EMBL" id="SFE82339.1"/>
    </source>
</evidence>
<dbReference type="EMBL" id="FOMX01000020">
    <property type="protein sequence ID" value="SFE82339.1"/>
    <property type="molecule type" value="Genomic_DNA"/>
</dbReference>
<accession>A0A1I2DPH9</accession>
<keyword evidence="3" id="KW-1185">Reference proteome</keyword>
<feature type="compositionally biased region" description="Basic residues" evidence="1">
    <location>
        <begin position="51"/>
        <end position="69"/>
    </location>
</feature>
<gene>
    <name evidence="2" type="ORF">SAMN02745121_05658</name>
</gene>
<evidence type="ECO:0000313" key="3">
    <source>
        <dbReference type="Proteomes" id="UP000199400"/>
    </source>
</evidence>
<sequence length="126" mass="13594">MAAGELTREEIGRARVVDFGLVTWGDLADEPTQPGDGDMHGTQVRLTAARRTGRDRRAGHARRGPHTGCARRAHFAAERRGFRIMMSSASLIGFDRSRARSSASGARRPIFSSAFKAAMATVLAPS</sequence>
<organism evidence="2 3">
    <name type="scientific">Nannocystis exedens</name>
    <dbReference type="NCBI Taxonomy" id="54"/>
    <lineage>
        <taxon>Bacteria</taxon>
        <taxon>Pseudomonadati</taxon>
        <taxon>Myxococcota</taxon>
        <taxon>Polyangia</taxon>
        <taxon>Nannocystales</taxon>
        <taxon>Nannocystaceae</taxon>
        <taxon>Nannocystis</taxon>
    </lineage>
</organism>
<reference evidence="3" key="1">
    <citation type="submission" date="2016-10" db="EMBL/GenBank/DDBJ databases">
        <authorList>
            <person name="Varghese N."/>
            <person name="Submissions S."/>
        </authorList>
    </citation>
    <scope>NUCLEOTIDE SEQUENCE [LARGE SCALE GENOMIC DNA]</scope>
    <source>
        <strain evidence="3">ATCC 25963</strain>
    </source>
</reference>
<name>A0A1I2DPH9_9BACT</name>
<protein>
    <submittedName>
        <fullName evidence="2">Uncharacterized protein</fullName>
    </submittedName>
</protein>
<feature type="region of interest" description="Disordered" evidence="1">
    <location>
        <begin position="49"/>
        <end position="69"/>
    </location>
</feature>
<proteinExistence type="predicted"/>
<dbReference type="AlphaFoldDB" id="A0A1I2DPH9"/>